<dbReference type="RefSeq" id="XP_056043428.1">
    <property type="nucleotide sequence ID" value="XM_056190747.1"/>
</dbReference>
<dbReference type="Pfam" id="PF12323">
    <property type="entry name" value="HTH_OrfB_IS605"/>
    <property type="match status" value="1"/>
</dbReference>
<protein>
    <recommendedName>
        <fullName evidence="2">Transposase putative helix-turn-helix domain-containing protein</fullName>
    </recommendedName>
</protein>
<dbReference type="Proteomes" id="UP001217417">
    <property type="component" value="Unassembled WGS sequence"/>
</dbReference>
<dbReference type="AlphaFoldDB" id="A0AAD7QRI4"/>
<feature type="domain" description="Transposase putative helix-turn-helix" evidence="2">
    <location>
        <begin position="119"/>
        <end position="142"/>
    </location>
</feature>
<evidence type="ECO:0000313" key="4">
    <source>
        <dbReference type="Proteomes" id="UP001217417"/>
    </source>
</evidence>
<comment type="caution">
    <text evidence="3">The sequence shown here is derived from an EMBL/GenBank/DDBJ whole genome shotgun (WGS) entry which is preliminary data.</text>
</comment>
<name>A0AAD7QRI4_9ASCO</name>
<dbReference type="EMBL" id="JARPMG010000006">
    <property type="protein sequence ID" value="KAJ8099978.1"/>
    <property type="molecule type" value="Genomic_DNA"/>
</dbReference>
<feature type="region of interest" description="Disordered" evidence="1">
    <location>
        <begin position="100"/>
        <end position="119"/>
    </location>
</feature>
<evidence type="ECO:0000313" key="3">
    <source>
        <dbReference type="EMBL" id="KAJ8099978.1"/>
    </source>
</evidence>
<proteinExistence type="predicted"/>
<sequence>METASGMDKPQAPPCPCVAVGEQNTPNMKIVPKPFWNEDSARISRTLWLPSLNLIEREWTGELVTEGWGTCKRSASDQPITDCLSASTAECATVDKKERAAKRRKREEEQTEKQQAEKVRRFRLYPTTEQKAILRNCNGMTREHGLEEGQTGLEGKFE</sequence>
<feature type="compositionally biased region" description="Basic and acidic residues" evidence="1">
    <location>
        <begin position="106"/>
        <end position="119"/>
    </location>
</feature>
<organism evidence="3 4">
    <name type="scientific">Lipomyces tetrasporus</name>
    <dbReference type="NCBI Taxonomy" id="54092"/>
    <lineage>
        <taxon>Eukaryota</taxon>
        <taxon>Fungi</taxon>
        <taxon>Dikarya</taxon>
        <taxon>Ascomycota</taxon>
        <taxon>Saccharomycotina</taxon>
        <taxon>Lipomycetes</taxon>
        <taxon>Lipomycetales</taxon>
        <taxon>Lipomycetaceae</taxon>
        <taxon>Lipomyces</taxon>
    </lineage>
</organism>
<keyword evidence="4" id="KW-1185">Reference proteome</keyword>
<dbReference type="InterPro" id="IPR021027">
    <property type="entry name" value="Transposase_put_HTH"/>
</dbReference>
<dbReference type="GeneID" id="80885913"/>
<gene>
    <name evidence="3" type="ORF">POJ06DRAFT_301817</name>
</gene>
<reference evidence="3" key="1">
    <citation type="submission" date="2023-03" db="EMBL/GenBank/DDBJ databases">
        <title>Near-Complete genome sequence of Lipomyces tetrasporous NRRL Y-64009, an oleaginous yeast capable of growing on lignocellulosic hydrolysates.</title>
        <authorList>
            <consortium name="Lawrence Berkeley National Laboratory"/>
            <person name="Jagtap S.S."/>
            <person name="Liu J.-J."/>
            <person name="Walukiewicz H.E."/>
            <person name="Pangilinan J."/>
            <person name="Lipzen A."/>
            <person name="Ahrendt S."/>
            <person name="Koriabine M."/>
            <person name="Cobaugh K."/>
            <person name="Salamov A."/>
            <person name="Yoshinaga Y."/>
            <person name="Ng V."/>
            <person name="Daum C."/>
            <person name="Grigoriev I.V."/>
            <person name="Slininger P.J."/>
            <person name="Dien B.S."/>
            <person name="Jin Y.-S."/>
            <person name="Rao C.V."/>
        </authorList>
    </citation>
    <scope>NUCLEOTIDE SEQUENCE</scope>
    <source>
        <strain evidence="3">NRRL Y-64009</strain>
    </source>
</reference>
<accession>A0AAD7QRI4</accession>
<evidence type="ECO:0000259" key="2">
    <source>
        <dbReference type="Pfam" id="PF12323"/>
    </source>
</evidence>
<evidence type="ECO:0000256" key="1">
    <source>
        <dbReference type="SAM" id="MobiDB-lite"/>
    </source>
</evidence>